<comment type="catalytic activity">
    <reaction evidence="1">
        <text>uridine(35) in tRNA(Tyr) = pseudouridine(35) in tRNA(Tyr)</text>
        <dbReference type="Rhea" id="RHEA:60556"/>
        <dbReference type="Rhea" id="RHEA-COMP:15607"/>
        <dbReference type="Rhea" id="RHEA-COMP:15608"/>
        <dbReference type="ChEBI" id="CHEBI:65314"/>
        <dbReference type="ChEBI" id="CHEBI:65315"/>
    </reaction>
</comment>
<accession>A0A2W5QB99</accession>
<dbReference type="AlphaFoldDB" id="A0A2W5QB99"/>
<evidence type="ECO:0000313" key="13">
    <source>
        <dbReference type="Proteomes" id="UP000249135"/>
    </source>
</evidence>
<dbReference type="PANTHER" id="PTHR47683">
    <property type="entry name" value="PSEUDOURIDINE SYNTHASE FAMILY PROTEIN-RELATED"/>
    <property type="match status" value="1"/>
</dbReference>
<name>A0A2W5QB99_VARPD</name>
<dbReference type="SUPFAM" id="SSF55120">
    <property type="entry name" value="Pseudouridine synthase"/>
    <property type="match status" value="1"/>
</dbReference>
<dbReference type="InterPro" id="IPR050343">
    <property type="entry name" value="RsuA_PseudoU_synthase"/>
</dbReference>
<dbReference type="GO" id="GO:0003723">
    <property type="term" value="F:RNA binding"/>
    <property type="evidence" value="ECO:0007669"/>
    <property type="project" value="UniProtKB-KW"/>
</dbReference>
<dbReference type="GO" id="GO:0001522">
    <property type="term" value="P:pseudouridine synthesis"/>
    <property type="evidence" value="ECO:0007669"/>
    <property type="project" value="InterPro"/>
</dbReference>
<evidence type="ECO:0000256" key="3">
    <source>
        <dbReference type="ARBA" id="ARBA00038922"/>
    </source>
</evidence>
<comment type="catalytic activity">
    <reaction evidence="2">
        <text>uridine(2604) in 23S rRNA = pseudouridine(2604) in 23S rRNA</text>
        <dbReference type="Rhea" id="RHEA:38875"/>
        <dbReference type="Rhea" id="RHEA-COMP:10093"/>
        <dbReference type="Rhea" id="RHEA-COMP:10094"/>
        <dbReference type="ChEBI" id="CHEBI:65314"/>
        <dbReference type="ChEBI" id="CHEBI:65315"/>
        <dbReference type="EC" id="5.4.99.21"/>
    </reaction>
</comment>
<evidence type="ECO:0000256" key="2">
    <source>
        <dbReference type="ARBA" id="ARBA00036535"/>
    </source>
</evidence>
<comment type="caution">
    <text evidence="12">The sequence shown here is derived from an EMBL/GenBank/DDBJ whole genome shotgun (WGS) entry which is preliminary data.</text>
</comment>
<dbReference type="SUPFAM" id="SSF55174">
    <property type="entry name" value="Alpha-L RNA-binding motif"/>
    <property type="match status" value="1"/>
</dbReference>
<dbReference type="Proteomes" id="UP000249135">
    <property type="component" value="Unassembled WGS sequence"/>
</dbReference>
<evidence type="ECO:0000259" key="11">
    <source>
        <dbReference type="SMART" id="SM00363"/>
    </source>
</evidence>
<dbReference type="GO" id="GO:0006396">
    <property type="term" value="P:RNA processing"/>
    <property type="evidence" value="ECO:0007669"/>
    <property type="project" value="UniProtKB-ARBA"/>
</dbReference>
<dbReference type="PROSITE" id="PS50889">
    <property type="entry name" value="S4"/>
    <property type="match status" value="1"/>
</dbReference>
<dbReference type="InterPro" id="IPR002942">
    <property type="entry name" value="S4_RNA-bd"/>
</dbReference>
<evidence type="ECO:0000256" key="4">
    <source>
        <dbReference type="ARBA" id="ARBA00039989"/>
    </source>
</evidence>
<sequence length="236" mass="25217">MSLDDTSDAGERLSKRVAAQLSCSRREAEQLIAQGAVTVDGLAATLPQQRVAPEQRVAVATGARPQALPPATLLVHKPAGLDCLASGFWAQLRRDADDALHGRPALPGLFMGQRCVAPLATEESGLVVFTQVAGVARRLHDDAPLVEHEFSIDVAGPVEAAMLQQLRPARASINRQSPERTGLRVVMHGPEPGQIGALCRGVGLAPEALKRLRIGRLPLAGLAPGQWRCLRVHERF</sequence>
<evidence type="ECO:0000256" key="8">
    <source>
        <dbReference type="ARBA" id="ARBA00042890"/>
    </source>
</evidence>
<keyword evidence="10" id="KW-0694">RNA-binding</keyword>
<reference evidence="12 13" key="1">
    <citation type="submission" date="2017-08" db="EMBL/GenBank/DDBJ databases">
        <title>Infants hospitalized years apart are colonized by the same room-sourced microbial strains.</title>
        <authorList>
            <person name="Brooks B."/>
            <person name="Olm M.R."/>
            <person name="Firek B.A."/>
            <person name="Baker R."/>
            <person name="Thomas B.C."/>
            <person name="Morowitz M.J."/>
            <person name="Banfield J.F."/>
        </authorList>
    </citation>
    <scope>NUCLEOTIDE SEQUENCE [LARGE SCALE GENOMIC DNA]</scope>
    <source>
        <strain evidence="12">S2_005_003_R2_41</strain>
    </source>
</reference>
<feature type="domain" description="RNA-binding S4" evidence="11">
    <location>
        <begin position="11"/>
        <end position="72"/>
    </location>
</feature>
<dbReference type="Gene3D" id="3.30.2350.10">
    <property type="entry name" value="Pseudouridine synthase"/>
    <property type="match status" value="1"/>
</dbReference>
<dbReference type="InterPro" id="IPR036986">
    <property type="entry name" value="S4_RNA-bd_sf"/>
</dbReference>
<evidence type="ECO:0000256" key="7">
    <source>
        <dbReference type="ARBA" id="ARBA00042843"/>
    </source>
</evidence>
<evidence type="ECO:0000256" key="5">
    <source>
        <dbReference type="ARBA" id="ARBA00041420"/>
    </source>
</evidence>
<gene>
    <name evidence="12" type="ORF">DI563_12135</name>
</gene>
<organism evidence="12 13">
    <name type="scientific">Variovorax paradoxus</name>
    <dbReference type="NCBI Taxonomy" id="34073"/>
    <lineage>
        <taxon>Bacteria</taxon>
        <taxon>Pseudomonadati</taxon>
        <taxon>Pseudomonadota</taxon>
        <taxon>Betaproteobacteria</taxon>
        <taxon>Burkholderiales</taxon>
        <taxon>Comamonadaceae</taxon>
        <taxon>Variovorax</taxon>
    </lineage>
</organism>
<protein>
    <recommendedName>
        <fullName evidence="4">Dual-specificity RNA pseudouridine synthase RluF</fullName>
        <ecNumber evidence="3">5.4.99.21</ecNumber>
    </recommendedName>
    <alternativeName>
        <fullName evidence="6">23S rRNA pseudouridine(2604) synthase</fullName>
    </alternativeName>
    <alternativeName>
        <fullName evidence="8">Ribosomal large subunit pseudouridine synthase F</fullName>
    </alternativeName>
    <alternativeName>
        <fullName evidence="7">rRNA pseudouridylate synthase F</fullName>
    </alternativeName>
    <alternativeName>
        <fullName evidence="9">rRNA-uridine isomerase F</fullName>
    </alternativeName>
    <alternativeName>
        <fullName evidence="5">tRNA(Tyr) pseudouridine(35) synthase</fullName>
    </alternativeName>
</protein>
<evidence type="ECO:0000256" key="1">
    <source>
        <dbReference type="ARBA" id="ARBA00036390"/>
    </source>
</evidence>
<evidence type="ECO:0000256" key="10">
    <source>
        <dbReference type="PROSITE-ProRule" id="PRU00182"/>
    </source>
</evidence>
<dbReference type="InterPro" id="IPR020103">
    <property type="entry name" value="PsdUridine_synth_cat_dom_sf"/>
</dbReference>
<evidence type="ECO:0000256" key="6">
    <source>
        <dbReference type="ARBA" id="ARBA00041697"/>
    </source>
</evidence>
<dbReference type="GO" id="GO:0160138">
    <property type="term" value="F:23S rRNA pseudouridine(2604) synthase activity"/>
    <property type="evidence" value="ECO:0007669"/>
    <property type="project" value="UniProtKB-EC"/>
</dbReference>
<evidence type="ECO:0000256" key="9">
    <source>
        <dbReference type="ARBA" id="ARBA00043147"/>
    </source>
</evidence>
<dbReference type="Pfam" id="PF01479">
    <property type="entry name" value="S4"/>
    <property type="match status" value="1"/>
</dbReference>
<dbReference type="PANTHER" id="PTHR47683:SF2">
    <property type="entry name" value="RNA-BINDING S4 DOMAIN-CONTAINING PROTEIN"/>
    <property type="match status" value="1"/>
</dbReference>
<dbReference type="Gene3D" id="3.10.290.10">
    <property type="entry name" value="RNA-binding S4 domain"/>
    <property type="match status" value="1"/>
</dbReference>
<dbReference type="EC" id="5.4.99.21" evidence="3"/>
<dbReference type="EMBL" id="QFPP01000127">
    <property type="protein sequence ID" value="PZQ74488.1"/>
    <property type="molecule type" value="Genomic_DNA"/>
</dbReference>
<proteinExistence type="predicted"/>
<dbReference type="SMART" id="SM00363">
    <property type="entry name" value="S4"/>
    <property type="match status" value="1"/>
</dbReference>
<dbReference type="CDD" id="cd00165">
    <property type="entry name" value="S4"/>
    <property type="match status" value="1"/>
</dbReference>
<evidence type="ECO:0000313" key="12">
    <source>
        <dbReference type="EMBL" id="PZQ74488.1"/>
    </source>
</evidence>